<feature type="domain" description="Calcineurin-like phosphoesterase" evidence="1">
    <location>
        <begin position="30"/>
        <end position="121"/>
    </location>
</feature>
<dbReference type="AlphaFoldDB" id="A0A1L3I7I9"/>
<evidence type="ECO:0000313" key="2">
    <source>
        <dbReference type="EMBL" id="APG48129.1"/>
    </source>
</evidence>
<dbReference type="PIRSF" id="PIRSF000887">
    <property type="entry name" value="Pesterase_MJ0037"/>
    <property type="match status" value="1"/>
</dbReference>
<sequence>MMAGYDFSLAGERLTALGSGALWWQTRGLLCVADLHLGKSERQLRRGGTALPPYETRDTLDRLAAVIEQTQPEMVVCLGDSFDDDAAAAALSPTDRARLEQLITATRWVWITGNHDPAPTGLAGAALDSLTLGPLLFRHIADSAFTSHPDKDATAEISGHYHPKARLRGSARPAFLADHQRLILPAFGTYTGGLCTTHSALRDLMSPRALAILTGPRALPCPMPR</sequence>
<protein>
    <submittedName>
        <fullName evidence="2">Putative phosphoesterase</fullName>
    </submittedName>
</protein>
<dbReference type="Pfam" id="PF00149">
    <property type="entry name" value="Metallophos"/>
    <property type="match status" value="1"/>
</dbReference>
<accession>A0A1L3I7I9</accession>
<dbReference type="PANTHER" id="PTHR39323">
    <property type="entry name" value="BLR1149 PROTEIN"/>
    <property type="match status" value="1"/>
</dbReference>
<dbReference type="STRING" id="1844006.PhaeoP97_02752"/>
<dbReference type="InterPro" id="IPR029052">
    <property type="entry name" value="Metallo-depent_PP-like"/>
</dbReference>
<dbReference type="KEGG" id="php:PhaeoP97_02752"/>
<dbReference type="EMBL" id="CP016364">
    <property type="protein sequence ID" value="APG48129.1"/>
    <property type="molecule type" value="Genomic_DNA"/>
</dbReference>
<dbReference type="Gene3D" id="3.60.21.10">
    <property type="match status" value="1"/>
</dbReference>
<dbReference type="PANTHER" id="PTHR39323:SF1">
    <property type="entry name" value="BLR1149 PROTEIN"/>
    <property type="match status" value="1"/>
</dbReference>
<evidence type="ECO:0000313" key="3">
    <source>
        <dbReference type="Proteomes" id="UP000183859"/>
    </source>
</evidence>
<dbReference type="SUPFAM" id="SSF56300">
    <property type="entry name" value="Metallo-dependent phosphatases"/>
    <property type="match status" value="1"/>
</dbReference>
<gene>
    <name evidence="2" type="ORF">PhaeoP97_02752</name>
</gene>
<dbReference type="NCBIfam" id="TIGR04123">
    <property type="entry name" value="P_estr_lig_assc"/>
    <property type="match status" value="1"/>
</dbReference>
<proteinExistence type="predicted"/>
<dbReference type="Proteomes" id="UP000183859">
    <property type="component" value="Chromosome"/>
</dbReference>
<name>A0A1L3I7I9_9RHOB</name>
<dbReference type="GO" id="GO:0016787">
    <property type="term" value="F:hydrolase activity"/>
    <property type="evidence" value="ECO:0007669"/>
    <property type="project" value="InterPro"/>
</dbReference>
<dbReference type="InterPro" id="IPR024173">
    <property type="entry name" value="Pesterase_MJ0037-like"/>
</dbReference>
<keyword evidence="3" id="KW-1185">Reference proteome</keyword>
<dbReference type="InterPro" id="IPR004843">
    <property type="entry name" value="Calcineurin-like_PHP"/>
</dbReference>
<reference evidence="3" key="1">
    <citation type="submission" date="2016-07" db="EMBL/GenBank/DDBJ databases">
        <title>Phaeobacter portensis sp. nov., a tropodithietic acid producing bacterium isolated from a German harbor.</title>
        <authorList>
            <person name="Freese H.M."/>
            <person name="Bunk B."/>
            <person name="Breider S."/>
            <person name="Brinkhoff T."/>
        </authorList>
    </citation>
    <scope>NUCLEOTIDE SEQUENCE [LARGE SCALE GENOMIC DNA]</scope>
    <source>
        <strain evidence="3">P97</strain>
    </source>
</reference>
<evidence type="ECO:0000259" key="1">
    <source>
        <dbReference type="Pfam" id="PF00149"/>
    </source>
</evidence>
<organism evidence="2 3">
    <name type="scientific">Phaeobacter porticola</name>
    <dbReference type="NCBI Taxonomy" id="1844006"/>
    <lineage>
        <taxon>Bacteria</taxon>
        <taxon>Pseudomonadati</taxon>
        <taxon>Pseudomonadota</taxon>
        <taxon>Alphaproteobacteria</taxon>
        <taxon>Rhodobacterales</taxon>
        <taxon>Roseobacteraceae</taxon>
        <taxon>Phaeobacter</taxon>
    </lineage>
</organism>
<dbReference type="InterPro" id="IPR026336">
    <property type="entry name" value="PdeM-like"/>
</dbReference>